<evidence type="ECO:0000256" key="1">
    <source>
        <dbReference type="SAM" id="MobiDB-lite"/>
    </source>
</evidence>
<dbReference type="AlphaFoldDB" id="A0AAN8GGH4"/>
<dbReference type="EMBL" id="JAZGQO010000021">
    <property type="protein sequence ID" value="KAK6165959.1"/>
    <property type="molecule type" value="Genomic_DNA"/>
</dbReference>
<evidence type="ECO:0000313" key="3">
    <source>
        <dbReference type="Proteomes" id="UP001347796"/>
    </source>
</evidence>
<feature type="region of interest" description="Disordered" evidence="1">
    <location>
        <begin position="1"/>
        <end position="29"/>
    </location>
</feature>
<feature type="compositionally biased region" description="Basic residues" evidence="1">
    <location>
        <begin position="1"/>
        <end position="10"/>
    </location>
</feature>
<organism evidence="2 3">
    <name type="scientific">Patella caerulea</name>
    <name type="common">Rayed Mediterranean limpet</name>
    <dbReference type="NCBI Taxonomy" id="87958"/>
    <lineage>
        <taxon>Eukaryota</taxon>
        <taxon>Metazoa</taxon>
        <taxon>Spiralia</taxon>
        <taxon>Lophotrochozoa</taxon>
        <taxon>Mollusca</taxon>
        <taxon>Gastropoda</taxon>
        <taxon>Patellogastropoda</taxon>
        <taxon>Patelloidea</taxon>
        <taxon>Patellidae</taxon>
        <taxon>Patella</taxon>
    </lineage>
</organism>
<protein>
    <submittedName>
        <fullName evidence="2">Uncharacterized protein</fullName>
    </submittedName>
</protein>
<evidence type="ECO:0000313" key="2">
    <source>
        <dbReference type="EMBL" id="KAK6165959.1"/>
    </source>
</evidence>
<accession>A0AAN8GGH4</accession>
<keyword evidence="3" id="KW-1185">Reference proteome</keyword>
<gene>
    <name evidence="2" type="ORF">SNE40_022763</name>
</gene>
<feature type="compositionally biased region" description="Polar residues" evidence="1">
    <location>
        <begin position="135"/>
        <end position="148"/>
    </location>
</feature>
<name>A0AAN8GGH4_PATCE</name>
<proteinExistence type="predicted"/>
<dbReference type="Proteomes" id="UP001347796">
    <property type="component" value="Unassembled WGS sequence"/>
</dbReference>
<reference evidence="2 3" key="1">
    <citation type="submission" date="2024-01" db="EMBL/GenBank/DDBJ databases">
        <title>The genome of the rayed Mediterranean limpet Patella caerulea (Linnaeus, 1758).</title>
        <authorList>
            <person name="Anh-Thu Weber A."/>
            <person name="Halstead-Nussloch G."/>
        </authorList>
    </citation>
    <scope>NUCLEOTIDE SEQUENCE [LARGE SCALE GENOMIC DNA]</scope>
    <source>
        <strain evidence="2">AATW-2023a</strain>
        <tissue evidence="2">Whole specimen</tissue>
    </source>
</reference>
<feature type="region of interest" description="Disordered" evidence="1">
    <location>
        <begin position="95"/>
        <end position="158"/>
    </location>
</feature>
<comment type="caution">
    <text evidence="2">The sequence shown here is derived from an EMBL/GenBank/DDBJ whole genome shotgun (WGS) entry which is preliminary data.</text>
</comment>
<sequence>MATNRHRPRGTIRNSLHCRNAGQPGRPDALSENQVRKLKGYLQKLLKTKKGSFPMSNTQLGETIRRYLNGKRIKVPRFKNNKPGLRWVKKHLGNEPGLLKTRPYERATRQFRNNVKQDIQKGKSQRSVSNERNRSRGTIQNSQHNRNTGKPGRPDVLSEKQVRELKVYLDTLLKNDQGSFPMSNTQLGEIIKKYLVKKRIKVSRFKNNKPDFTENTKTVFIDDYPLTWR</sequence>